<dbReference type="AlphaFoldDB" id="A0A2T6ZJY2"/>
<dbReference type="EMBL" id="NESQ01000214">
    <property type="protein sequence ID" value="PUU75792.1"/>
    <property type="molecule type" value="Genomic_DNA"/>
</dbReference>
<reference evidence="3 4" key="1">
    <citation type="submission" date="2017-04" db="EMBL/GenBank/DDBJ databases">
        <title>Draft genome sequence of Tuber borchii Vittad., a whitish edible truffle.</title>
        <authorList>
            <consortium name="DOE Joint Genome Institute"/>
            <person name="Murat C."/>
            <person name="Kuo A."/>
            <person name="Barry K.W."/>
            <person name="Clum A."/>
            <person name="Dockter R.B."/>
            <person name="Fauchery L."/>
            <person name="Iotti M."/>
            <person name="Kohler A."/>
            <person name="Labutti K."/>
            <person name="Lindquist E.A."/>
            <person name="Lipzen A."/>
            <person name="Ohm R.A."/>
            <person name="Wang M."/>
            <person name="Grigoriev I.V."/>
            <person name="Zambonelli A."/>
            <person name="Martin F.M."/>
        </authorList>
    </citation>
    <scope>NUCLEOTIDE SEQUENCE [LARGE SCALE GENOMIC DNA]</scope>
    <source>
        <strain evidence="3 4">Tbo3840</strain>
    </source>
</reference>
<proteinExistence type="predicted"/>
<feature type="chain" id="PRO_5015692282" description="Beta/gamma crystallin 'Greek key' domain-containing protein" evidence="2">
    <location>
        <begin position="22"/>
        <end position="177"/>
    </location>
</feature>
<feature type="signal peptide" evidence="2">
    <location>
        <begin position="1"/>
        <end position="21"/>
    </location>
</feature>
<accession>A0A2T6ZJY2</accession>
<evidence type="ECO:0000256" key="2">
    <source>
        <dbReference type="SAM" id="SignalP"/>
    </source>
</evidence>
<feature type="region of interest" description="Disordered" evidence="1">
    <location>
        <begin position="47"/>
        <end position="67"/>
    </location>
</feature>
<gene>
    <name evidence="3" type="ORF">B9Z19DRAFT_1152276</name>
</gene>
<organism evidence="3 4">
    <name type="scientific">Tuber borchii</name>
    <name type="common">White truffle</name>
    <dbReference type="NCBI Taxonomy" id="42251"/>
    <lineage>
        <taxon>Eukaryota</taxon>
        <taxon>Fungi</taxon>
        <taxon>Dikarya</taxon>
        <taxon>Ascomycota</taxon>
        <taxon>Pezizomycotina</taxon>
        <taxon>Pezizomycetes</taxon>
        <taxon>Pezizales</taxon>
        <taxon>Tuberaceae</taxon>
        <taxon>Tuber</taxon>
    </lineage>
</organism>
<dbReference type="STRING" id="42251.A0A2T6ZJY2"/>
<keyword evidence="4" id="KW-1185">Reference proteome</keyword>
<evidence type="ECO:0000313" key="3">
    <source>
        <dbReference type="EMBL" id="PUU75792.1"/>
    </source>
</evidence>
<evidence type="ECO:0008006" key="5">
    <source>
        <dbReference type="Google" id="ProtNLM"/>
    </source>
</evidence>
<protein>
    <recommendedName>
        <fullName evidence="5">Beta/gamma crystallin 'Greek key' domain-containing protein</fullName>
    </recommendedName>
</protein>
<dbReference type="Proteomes" id="UP000244722">
    <property type="component" value="Unassembled WGS sequence"/>
</dbReference>
<keyword evidence="2" id="KW-0732">Signal</keyword>
<evidence type="ECO:0000313" key="4">
    <source>
        <dbReference type="Proteomes" id="UP000244722"/>
    </source>
</evidence>
<evidence type="ECO:0000256" key="1">
    <source>
        <dbReference type="SAM" id="MobiDB-lite"/>
    </source>
</evidence>
<name>A0A2T6ZJY2_TUBBO</name>
<dbReference type="OrthoDB" id="2910287at2759"/>
<sequence>MQPKIFLSSLLATLLVIGVIATPTGVGARDIKSSHSLDGIATPFQEIGTDVGETKPPPKGPTIIPKDNDVPVVSTSVEARDLESLKKRTLGCVFATDGPNFTGYFVYICPVAINGGCNNWNIYWRYHIRSFGPDQGTWCQIFTDPNCGGTMSAVFTYPGYGNLGIWDMNMGSFRCWW</sequence>
<comment type="caution">
    <text evidence="3">The sequence shown here is derived from an EMBL/GenBank/DDBJ whole genome shotgun (WGS) entry which is preliminary data.</text>
</comment>